<keyword evidence="2" id="KW-0560">Oxidoreductase</keyword>
<dbReference type="Gene3D" id="3.40.50.720">
    <property type="entry name" value="NAD(P)-binding Rossmann-like Domain"/>
    <property type="match status" value="1"/>
</dbReference>
<dbReference type="FunFam" id="3.40.50.720:FF:000084">
    <property type="entry name" value="Short-chain dehydrogenase reductase"/>
    <property type="match status" value="1"/>
</dbReference>
<proteinExistence type="inferred from homology"/>
<dbReference type="PRINTS" id="PR00080">
    <property type="entry name" value="SDRFAMILY"/>
</dbReference>
<dbReference type="RefSeq" id="WP_339091327.1">
    <property type="nucleotide sequence ID" value="NZ_LR743507.1"/>
</dbReference>
<sequence length="245" mass="24772">MSKTLSGKVALVTGGSRGIGAAIVRRLARDGAAVAFTYSASADKARALVKDVAASGGAVLSIEADSADVGAVQQAVAQTVEAFGRLDILVNNAGVLTHGTVDDFAIADFDRMVAVNVRAVFVGTQAAVKHMGQGGRVINIGSVSAERAGLPGAAVYSMTKGAVASLTKGLARDLGARGITVNTVQPGPTETDMAAEEYRAWLRTLMALGRMGQDSEIASMVAFLAGPESGFVTGSALTVDGGFLA</sequence>
<evidence type="ECO:0000256" key="1">
    <source>
        <dbReference type="ARBA" id="ARBA00006484"/>
    </source>
</evidence>
<organism evidence="4">
    <name type="scientific">Variovorax paradoxus</name>
    <dbReference type="NCBI Taxonomy" id="34073"/>
    <lineage>
        <taxon>Bacteria</taxon>
        <taxon>Pseudomonadati</taxon>
        <taxon>Pseudomonadota</taxon>
        <taxon>Betaproteobacteria</taxon>
        <taxon>Burkholderiales</taxon>
        <taxon>Comamonadaceae</taxon>
        <taxon>Variovorax</taxon>
    </lineage>
</organism>
<name>A0A679JG14_VARPD</name>
<dbReference type="InterPro" id="IPR020904">
    <property type="entry name" value="Sc_DH/Rdtase_CS"/>
</dbReference>
<dbReference type="AlphaFoldDB" id="A0A679JG14"/>
<dbReference type="GO" id="GO:0016491">
    <property type="term" value="F:oxidoreductase activity"/>
    <property type="evidence" value="ECO:0007669"/>
    <property type="project" value="UniProtKB-KW"/>
</dbReference>
<dbReference type="SMART" id="SM00822">
    <property type="entry name" value="PKS_KR"/>
    <property type="match status" value="1"/>
</dbReference>
<dbReference type="Pfam" id="PF13561">
    <property type="entry name" value="adh_short_C2"/>
    <property type="match status" value="1"/>
</dbReference>
<reference evidence="4" key="1">
    <citation type="submission" date="2019-12" db="EMBL/GenBank/DDBJ databases">
        <authorList>
            <person name="Cremers G."/>
        </authorList>
    </citation>
    <scope>NUCLEOTIDE SEQUENCE</scope>
    <source>
        <strain evidence="4">Vvax</strain>
    </source>
</reference>
<gene>
    <name evidence="4" type="primary">bdcA_2</name>
    <name evidence="4" type="ORF">VVAX_03759</name>
</gene>
<dbReference type="PANTHER" id="PTHR43639:SF1">
    <property type="entry name" value="SHORT-CHAIN DEHYDROGENASE_REDUCTASE FAMILY PROTEIN"/>
    <property type="match status" value="1"/>
</dbReference>
<evidence type="ECO:0000313" key="4">
    <source>
        <dbReference type="EMBL" id="CAA2106478.1"/>
    </source>
</evidence>
<dbReference type="PANTHER" id="PTHR43639">
    <property type="entry name" value="OXIDOREDUCTASE, SHORT-CHAIN DEHYDROGENASE/REDUCTASE FAMILY (AFU_ORTHOLOGUE AFUA_5G02870)"/>
    <property type="match status" value="1"/>
</dbReference>
<dbReference type="InterPro" id="IPR036291">
    <property type="entry name" value="NAD(P)-bd_dom_sf"/>
</dbReference>
<evidence type="ECO:0000259" key="3">
    <source>
        <dbReference type="SMART" id="SM00822"/>
    </source>
</evidence>
<comment type="similarity">
    <text evidence="1">Belongs to the short-chain dehydrogenases/reductases (SDR) family.</text>
</comment>
<evidence type="ECO:0000256" key="2">
    <source>
        <dbReference type="ARBA" id="ARBA00023002"/>
    </source>
</evidence>
<protein>
    <submittedName>
        <fullName evidence="4">Cyclic-di-GMP-binding biofilm dispersal mediator protein</fullName>
    </submittedName>
</protein>
<accession>A0A679JG14</accession>
<dbReference type="EMBL" id="LR743507">
    <property type="protein sequence ID" value="CAA2106478.1"/>
    <property type="molecule type" value="Genomic_DNA"/>
</dbReference>
<feature type="domain" description="Ketoreductase" evidence="3">
    <location>
        <begin position="8"/>
        <end position="189"/>
    </location>
</feature>
<dbReference type="PROSITE" id="PS00061">
    <property type="entry name" value="ADH_SHORT"/>
    <property type="match status" value="1"/>
</dbReference>
<dbReference type="PRINTS" id="PR00081">
    <property type="entry name" value="GDHRDH"/>
</dbReference>
<dbReference type="SUPFAM" id="SSF51735">
    <property type="entry name" value="NAD(P)-binding Rossmann-fold domains"/>
    <property type="match status" value="1"/>
</dbReference>
<dbReference type="InterPro" id="IPR002347">
    <property type="entry name" value="SDR_fam"/>
</dbReference>
<dbReference type="InterPro" id="IPR057326">
    <property type="entry name" value="KR_dom"/>
</dbReference>